<name>A0A2J7ZHM8_9CHLO</name>
<accession>A0A2J7ZHM8</accession>
<gene>
    <name evidence="1" type="ORF">TSOC_014440</name>
</gene>
<evidence type="ECO:0000313" key="1">
    <source>
        <dbReference type="EMBL" id="PNG99776.1"/>
    </source>
</evidence>
<proteinExistence type="predicted"/>
<dbReference type="EMBL" id="PGGS01002171">
    <property type="protein sequence ID" value="PNG99776.1"/>
    <property type="molecule type" value="Genomic_DNA"/>
</dbReference>
<dbReference type="Proteomes" id="UP000236333">
    <property type="component" value="Unassembled WGS sequence"/>
</dbReference>
<evidence type="ECO:0000313" key="2">
    <source>
        <dbReference type="Proteomes" id="UP000236333"/>
    </source>
</evidence>
<keyword evidence="2" id="KW-1185">Reference proteome</keyword>
<sequence length="800" mass="83871">MALLDALNAKWLPAAAARLAGVPGSGPPLDAGETERLACLLTNVSSAFVEDDDSFADAFLADDRLCLALLHLVAFALRIPRQSDLAVSRVAACVLRASASLLKLDIINAWRARAMLDFARKLLRMGTLQCCSIAFSERAAALTAAGEAGEAGAGVALAGSAAALESIQALQCMWSLVNDLLDLATWLDATVGTGFTARQVQQIKDQQRLCAREAAASLGDSRYLEHGARLALHVQLAISAGWVPELYRKDMFRPFTQQFSYVIQLSTVLADDAVAAFALREALSGPCVRHLALSLGLAALCAADGGPSHGLPPELLLRLPILGRVSEAEDLRSTQGRQQLFDRAFSCMLRVLEDSTTASATPPRDWRSMVGLLRRIGSLLLTSARSWADEGADEGAEAEAGPLQLVLAAADLIAVALPLLGLFRRLVSDQQAAAIATPAALAEAEAAWWRLAVDAAAHCARLASPETVGPLAELLCFDSGPLPKDGPRPAAAPPVLAPALAGGLLPLWEQLLRCTGRQPDCPEASLLFKLLGTATSHERFCNMLVYGEPRQSAALVATWGKLLRTLAVPQLLSGLREGRVVADTRRTQLASALANCAAVVLRAVLERLAAAGRHDAAAVDPSPPQLQLARLASYAACEWLPLLARLAREGLPMLQRAPDAADQGLYQLVRISALAVVRWLPVLAQCSKPAQGNAAMVPPPVAPVRDAGAAQALEEGTVAARISDAPAAAGWQQLLREVGAVALLGIVCELAWASSPGELLTSIRPLLPSCCCCVAAACPGEVRQAVLAAAAEATAATSSG</sequence>
<protein>
    <submittedName>
        <fullName evidence="1">Uncharacterized protein</fullName>
    </submittedName>
</protein>
<dbReference type="OrthoDB" id="562405at2759"/>
<comment type="caution">
    <text evidence="1">The sequence shown here is derived from an EMBL/GenBank/DDBJ whole genome shotgun (WGS) entry which is preliminary data.</text>
</comment>
<feature type="non-terminal residue" evidence="1">
    <location>
        <position position="800"/>
    </location>
</feature>
<dbReference type="AlphaFoldDB" id="A0A2J7ZHM8"/>
<organism evidence="1 2">
    <name type="scientific">Tetrabaena socialis</name>
    <dbReference type="NCBI Taxonomy" id="47790"/>
    <lineage>
        <taxon>Eukaryota</taxon>
        <taxon>Viridiplantae</taxon>
        <taxon>Chlorophyta</taxon>
        <taxon>core chlorophytes</taxon>
        <taxon>Chlorophyceae</taxon>
        <taxon>CS clade</taxon>
        <taxon>Chlamydomonadales</taxon>
        <taxon>Tetrabaenaceae</taxon>
        <taxon>Tetrabaena</taxon>
    </lineage>
</organism>
<reference evidence="1 2" key="1">
    <citation type="journal article" date="2017" name="Mol. Biol. Evol.">
        <title>The 4-celled Tetrabaena socialis nuclear genome reveals the essential components for genetic control of cell number at the origin of multicellularity in the volvocine lineage.</title>
        <authorList>
            <person name="Featherston J."/>
            <person name="Arakaki Y."/>
            <person name="Hanschen E.R."/>
            <person name="Ferris P.J."/>
            <person name="Michod R.E."/>
            <person name="Olson B.J.S.C."/>
            <person name="Nozaki H."/>
            <person name="Durand P.M."/>
        </authorList>
    </citation>
    <scope>NUCLEOTIDE SEQUENCE [LARGE SCALE GENOMIC DNA]</scope>
    <source>
        <strain evidence="1 2">NIES-571</strain>
    </source>
</reference>